<proteinExistence type="predicted"/>
<reference evidence="2" key="1">
    <citation type="submission" date="2015-07" db="EMBL/GenBank/DDBJ databases">
        <authorList>
            <person name="Teixeira M.M."/>
            <person name="Souza R.C."/>
            <person name="Almeida L.G."/>
            <person name="Vicente V.A."/>
            <person name="de Hoog S."/>
            <person name="Bocca A.L."/>
            <person name="de Almeida S.R."/>
            <person name="Vasconcelos A.T."/>
            <person name="Felipe M.S."/>
        </authorList>
    </citation>
    <scope>NUCLEOTIDE SEQUENCE [LARGE SCALE GENOMIC DNA]</scope>
    <source>
        <strain evidence="2">KSF</strain>
    </source>
</reference>
<keyword evidence="2" id="KW-1185">Reference proteome</keyword>
<sequence>MTYTESERATPQKPHNLVSGSCRLEIAHGILAQAPIPATPLPFRVHRNIFEVVKEAVSRELAENVGQEERPAS</sequence>
<evidence type="ECO:0000313" key="2">
    <source>
        <dbReference type="Proteomes" id="UP000094526"/>
    </source>
</evidence>
<evidence type="ECO:0000313" key="1">
    <source>
        <dbReference type="EMBL" id="OCT53609.1"/>
    </source>
</evidence>
<dbReference type="Proteomes" id="UP000094526">
    <property type="component" value="Unassembled WGS sequence"/>
</dbReference>
<gene>
    <name evidence="1" type="ORF">CLCR_11019</name>
</gene>
<accession>A0A1C1CYJ6</accession>
<dbReference type="EMBL" id="LGRB01000008">
    <property type="protein sequence ID" value="OCT53609.1"/>
    <property type="molecule type" value="Genomic_DNA"/>
</dbReference>
<comment type="caution">
    <text evidence="1">The sequence shown here is derived from an EMBL/GenBank/DDBJ whole genome shotgun (WGS) entry which is preliminary data.</text>
</comment>
<protein>
    <submittedName>
        <fullName evidence="1">Uncharacterized protein</fullName>
    </submittedName>
</protein>
<name>A0A1C1CYJ6_9EURO</name>
<dbReference type="VEuPathDB" id="FungiDB:CLCR_11019"/>
<organism evidence="1 2">
    <name type="scientific">Cladophialophora carrionii</name>
    <dbReference type="NCBI Taxonomy" id="86049"/>
    <lineage>
        <taxon>Eukaryota</taxon>
        <taxon>Fungi</taxon>
        <taxon>Dikarya</taxon>
        <taxon>Ascomycota</taxon>
        <taxon>Pezizomycotina</taxon>
        <taxon>Eurotiomycetes</taxon>
        <taxon>Chaetothyriomycetidae</taxon>
        <taxon>Chaetothyriales</taxon>
        <taxon>Herpotrichiellaceae</taxon>
        <taxon>Cladophialophora</taxon>
    </lineage>
</organism>
<dbReference type="AlphaFoldDB" id="A0A1C1CYJ6"/>